<gene>
    <name evidence="1" type="ORF">S03H2_23561</name>
</gene>
<dbReference type="AlphaFoldDB" id="X1FQV6"/>
<feature type="non-terminal residue" evidence="1">
    <location>
        <position position="1"/>
    </location>
</feature>
<comment type="caution">
    <text evidence="1">The sequence shown here is derived from an EMBL/GenBank/DDBJ whole genome shotgun (WGS) entry which is preliminary data.</text>
</comment>
<organism evidence="1">
    <name type="scientific">marine sediment metagenome</name>
    <dbReference type="NCBI Taxonomy" id="412755"/>
    <lineage>
        <taxon>unclassified sequences</taxon>
        <taxon>metagenomes</taxon>
        <taxon>ecological metagenomes</taxon>
    </lineage>
</organism>
<evidence type="ECO:0000313" key="1">
    <source>
        <dbReference type="EMBL" id="GAH31749.1"/>
    </source>
</evidence>
<accession>X1FQV6</accession>
<proteinExistence type="predicted"/>
<protein>
    <submittedName>
        <fullName evidence="1">Uncharacterized protein</fullName>
    </submittedName>
</protein>
<name>X1FQV6_9ZZZZ</name>
<sequence length="207" mass="24361">RAYTHELASPVKDRACEVELMPPSVDEWTNWATENGIDSRIIGFLNWKPSNLHKVDFDDGQKFTTERGWERLHYLIQGLQDYKELDLVSGTAISEGIAREFTAFCKIKDSVKLEEIIKNPDKFKEVQDISIKYFVVTALAEHYKDKKVTFEKLLEISRVLDEMKCAEFIALMWKLASKYAKERFRKDFTTKDLDNPLRRKFHEYLVK</sequence>
<dbReference type="EMBL" id="BARU01012895">
    <property type="protein sequence ID" value="GAH31749.1"/>
    <property type="molecule type" value="Genomic_DNA"/>
</dbReference>
<reference evidence="1" key="1">
    <citation type="journal article" date="2014" name="Front. Microbiol.">
        <title>High frequency of phylogenetically diverse reductive dehalogenase-homologous genes in deep subseafloor sedimentary metagenomes.</title>
        <authorList>
            <person name="Kawai M."/>
            <person name="Futagami T."/>
            <person name="Toyoda A."/>
            <person name="Takaki Y."/>
            <person name="Nishi S."/>
            <person name="Hori S."/>
            <person name="Arai W."/>
            <person name="Tsubouchi T."/>
            <person name="Morono Y."/>
            <person name="Uchiyama I."/>
            <person name="Ito T."/>
            <person name="Fujiyama A."/>
            <person name="Inagaki F."/>
            <person name="Takami H."/>
        </authorList>
    </citation>
    <scope>NUCLEOTIDE SEQUENCE</scope>
    <source>
        <strain evidence="1">Expedition CK06-06</strain>
    </source>
</reference>